<dbReference type="Proteomes" id="UP000055045">
    <property type="component" value="Unassembled WGS sequence"/>
</dbReference>
<dbReference type="STRING" id="48697.A0A117NR41"/>
<gene>
    <name evidence="1" type="ORF">ACN42_g2137</name>
</gene>
<reference evidence="1 2" key="1">
    <citation type="submission" date="2015-10" db="EMBL/GenBank/DDBJ databases">
        <title>Genome sequencing of Penicillium freii.</title>
        <authorList>
            <person name="Nguyen H.D."/>
            <person name="Visagie C.M."/>
            <person name="Seifert K.A."/>
        </authorList>
    </citation>
    <scope>NUCLEOTIDE SEQUENCE [LARGE SCALE GENOMIC DNA]</scope>
    <source>
        <strain evidence="1 2">DAOM 242723</strain>
    </source>
</reference>
<dbReference type="AlphaFoldDB" id="A0A117NR41"/>
<dbReference type="EMBL" id="LLXE01000037">
    <property type="protein sequence ID" value="KUM64955.1"/>
    <property type="molecule type" value="Genomic_DNA"/>
</dbReference>
<dbReference type="OrthoDB" id="4358598at2759"/>
<accession>A0A117NR41</accession>
<comment type="caution">
    <text evidence="1">The sequence shown here is derived from an EMBL/GenBank/DDBJ whole genome shotgun (WGS) entry which is preliminary data.</text>
</comment>
<protein>
    <submittedName>
        <fullName evidence="1">Uncharacterized protein</fullName>
    </submittedName>
</protein>
<name>A0A117NR41_PENFR</name>
<evidence type="ECO:0000313" key="2">
    <source>
        <dbReference type="Proteomes" id="UP000055045"/>
    </source>
</evidence>
<proteinExistence type="predicted"/>
<evidence type="ECO:0000313" key="1">
    <source>
        <dbReference type="EMBL" id="KUM64955.1"/>
    </source>
</evidence>
<organism evidence="1 2">
    <name type="scientific">Penicillium freii</name>
    <dbReference type="NCBI Taxonomy" id="48697"/>
    <lineage>
        <taxon>Eukaryota</taxon>
        <taxon>Fungi</taxon>
        <taxon>Dikarya</taxon>
        <taxon>Ascomycota</taxon>
        <taxon>Pezizomycotina</taxon>
        <taxon>Eurotiomycetes</taxon>
        <taxon>Eurotiomycetidae</taxon>
        <taxon>Eurotiales</taxon>
        <taxon>Aspergillaceae</taxon>
        <taxon>Penicillium</taxon>
    </lineage>
</organism>
<keyword evidence="2" id="KW-1185">Reference proteome</keyword>
<sequence length="196" mass="22060">MSTDLYPAIVSNAMVTPVTPLVVYIARESSGAGQRRAEIFQFLLESLHYIQSQHNTTYDSDGWQLPMFFTYVYPANNIWVPQANHTLFMFEVIAEAQQKGCPVILVVSGWAGLTTSPVMLDHILRWFDDAGVVVHIRVFAEVPRHFFDINVQQARSILLGSLVPGQDGLVVDESTSLFICKWKQYGCRLFQAPVGH</sequence>